<feature type="transmembrane region" description="Helical" evidence="1">
    <location>
        <begin position="190"/>
        <end position="208"/>
    </location>
</feature>
<dbReference type="EMBL" id="MBUA01000012">
    <property type="protein sequence ID" value="MBC6491207.1"/>
    <property type="molecule type" value="Genomic_DNA"/>
</dbReference>
<accession>A0ABR7M8C6</accession>
<feature type="transmembrane region" description="Helical" evidence="1">
    <location>
        <begin position="118"/>
        <end position="136"/>
    </location>
</feature>
<dbReference type="PANTHER" id="PTHR33802:SF1">
    <property type="entry name" value="XK-RELATED PROTEIN"/>
    <property type="match status" value="1"/>
</dbReference>
<proteinExistence type="predicted"/>
<protein>
    <recommendedName>
        <fullName evidence="4">Tryptophan-rich sensory protein</fullName>
    </recommendedName>
</protein>
<sequence>MTAKPLAVTGFIAMLAVIAINAMAVLLPLNNMSTGAISDLYPNLFVPAGFTFSIWSLIYILLLMFNIYQVLIASGKVLNPLAPAGRGSSEIQMSVLRLFLLTCILNISWIFLWHYLQIRLSVIIMLLFLVSLIALHRKLLALKNISAGQQLFIRLPVSVYLGWISVATIANITAWLVSESWSGWGIQPETWSSGMIITATLLGVLALIKWRDLAYTGVISWALYGIYSKQHDHALVAKTATAGMVILLAGIVFTFLKKRAAKS</sequence>
<feature type="transmembrane region" description="Helical" evidence="1">
    <location>
        <begin position="94"/>
        <end position="112"/>
    </location>
</feature>
<reference evidence="2 3" key="1">
    <citation type="submission" date="2016-07" db="EMBL/GenBank/DDBJ databases">
        <title>Genome analysis of Flavihumibacter stibioxidans YS-17.</title>
        <authorList>
            <person name="Shi K."/>
            <person name="Han Y."/>
            <person name="Wang G."/>
        </authorList>
    </citation>
    <scope>NUCLEOTIDE SEQUENCE [LARGE SCALE GENOMIC DNA]</scope>
    <source>
        <strain evidence="2 3">YS-17</strain>
    </source>
</reference>
<keyword evidence="1" id="KW-0812">Transmembrane</keyword>
<dbReference type="Proteomes" id="UP000765802">
    <property type="component" value="Unassembled WGS sequence"/>
</dbReference>
<evidence type="ECO:0008006" key="4">
    <source>
        <dbReference type="Google" id="ProtNLM"/>
    </source>
</evidence>
<keyword evidence="3" id="KW-1185">Reference proteome</keyword>
<name>A0ABR7M8C6_9BACT</name>
<feature type="transmembrane region" description="Helical" evidence="1">
    <location>
        <begin position="157"/>
        <end position="178"/>
    </location>
</feature>
<keyword evidence="1" id="KW-1133">Transmembrane helix</keyword>
<feature type="transmembrane region" description="Helical" evidence="1">
    <location>
        <begin position="235"/>
        <end position="256"/>
    </location>
</feature>
<evidence type="ECO:0000313" key="3">
    <source>
        <dbReference type="Proteomes" id="UP000765802"/>
    </source>
</evidence>
<gene>
    <name evidence="2" type="ORF">BC349_09200</name>
</gene>
<dbReference type="InterPro" id="IPR038330">
    <property type="entry name" value="TspO/MBR-related_sf"/>
</dbReference>
<evidence type="ECO:0000313" key="2">
    <source>
        <dbReference type="EMBL" id="MBC6491207.1"/>
    </source>
</evidence>
<evidence type="ECO:0000256" key="1">
    <source>
        <dbReference type="SAM" id="Phobius"/>
    </source>
</evidence>
<comment type="caution">
    <text evidence="2">The sequence shown here is derived from an EMBL/GenBank/DDBJ whole genome shotgun (WGS) entry which is preliminary data.</text>
</comment>
<feature type="transmembrane region" description="Helical" evidence="1">
    <location>
        <begin position="7"/>
        <end position="29"/>
    </location>
</feature>
<dbReference type="Gene3D" id="1.20.1260.100">
    <property type="entry name" value="TspO/MBR protein"/>
    <property type="match status" value="1"/>
</dbReference>
<keyword evidence="1" id="KW-0472">Membrane</keyword>
<dbReference type="RefSeq" id="WP_187256523.1">
    <property type="nucleotide sequence ID" value="NZ_JBHULF010000014.1"/>
</dbReference>
<organism evidence="2 3">
    <name type="scientific">Flavihumibacter stibioxidans</name>
    <dbReference type="NCBI Taxonomy" id="1834163"/>
    <lineage>
        <taxon>Bacteria</taxon>
        <taxon>Pseudomonadati</taxon>
        <taxon>Bacteroidota</taxon>
        <taxon>Chitinophagia</taxon>
        <taxon>Chitinophagales</taxon>
        <taxon>Chitinophagaceae</taxon>
        <taxon>Flavihumibacter</taxon>
    </lineage>
</organism>
<feature type="transmembrane region" description="Helical" evidence="1">
    <location>
        <begin position="49"/>
        <end position="73"/>
    </location>
</feature>
<dbReference type="PANTHER" id="PTHR33802">
    <property type="entry name" value="SI:CH211-161H7.5-RELATED"/>
    <property type="match status" value="1"/>
</dbReference>